<dbReference type="Pfam" id="PF04233">
    <property type="entry name" value="Phage_Mu_F"/>
    <property type="match status" value="1"/>
</dbReference>
<reference evidence="2 3" key="1">
    <citation type="submission" date="2019-02" db="EMBL/GenBank/DDBJ databases">
        <title>Comparative genomic analysis of the Hafnia genus genomes.</title>
        <authorList>
            <person name="Zhiqiu Y."/>
            <person name="Chao Y."/>
            <person name="Yuhui D."/>
            <person name="Di H."/>
            <person name="Bin L."/>
        </authorList>
    </citation>
    <scope>NUCLEOTIDE SEQUENCE [LARGE SCALE GENOMIC DNA]</scope>
    <source>
        <strain evidence="2 3">PCM_1194</strain>
    </source>
</reference>
<dbReference type="Proteomes" id="UP000293380">
    <property type="component" value="Unassembled WGS sequence"/>
</dbReference>
<feature type="domain" description="Phage head morphogenesis" evidence="1">
    <location>
        <begin position="29"/>
        <end position="90"/>
    </location>
</feature>
<proteinExistence type="predicted"/>
<evidence type="ECO:0000313" key="3">
    <source>
        <dbReference type="Proteomes" id="UP000293380"/>
    </source>
</evidence>
<sequence>MIMNLLKRIFSTRKEETVHYRIPEVENTDSNEESQRKAGVRGYIWRTVGDERVCDRCRSLEGKKIQWNKRPNGGHPGECLTCNDGKCRCYAEPDWSTSPFDID</sequence>
<evidence type="ECO:0000259" key="1">
    <source>
        <dbReference type="Pfam" id="PF04233"/>
    </source>
</evidence>
<dbReference type="InterPro" id="IPR006528">
    <property type="entry name" value="Phage_head_morphogenesis_dom"/>
</dbReference>
<accession>A0A4V2J8A8</accession>
<protein>
    <recommendedName>
        <fullName evidence="1">Phage head morphogenesis domain-containing protein</fullName>
    </recommendedName>
</protein>
<organism evidence="2 3">
    <name type="scientific">Hafnia paralvei</name>
    <dbReference type="NCBI Taxonomy" id="546367"/>
    <lineage>
        <taxon>Bacteria</taxon>
        <taxon>Pseudomonadati</taxon>
        <taxon>Pseudomonadota</taxon>
        <taxon>Gammaproteobacteria</taxon>
        <taxon>Enterobacterales</taxon>
        <taxon>Hafniaceae</taxon>
        <taxon>Hafnia</taxon>
    </lineage>
</organism>
<name>A0A4V2J8A8_9GAMM</name>
<evidence type="ECO:0000313" key="2">
    <source>
        <dbReference type="EMBL" id="TBM32227.1"/>
    </source>
</evidence>
<dbReference type="EMBL" id="SITD01000024">
    <property type="protein sequence ID" value="TBM32227.1"/>
    <property type="molecule type" value="Genomic_DNA"/>
</dbReference>
<comment type="caution">
    <text evidence="2">The sequence shown here is derived from an EMBL/GenBank/DDBJ whole genome shotgun (WGS) entry which is preliminary data.</text>
</comment>
<dbReference type="RefSeq" id="WP_130958918.1">
    <property type="nucleotide sequence ID" value="NZ_SITD01000024.1"/>
</dbReference>
<dbReference type="AlphaFoldDB" id="A0A4V2J8A8"/>
<gene>
    <name evidence="2" type="ORF">EYY89_02005</name>
</gene>